<dbReference type="InterPro" id="IPR050500">
    <property type="entry name" value="Phos_Acetyltrans/Butyryltrans"/>
</dbReference>
<dbReference type="Pfam" id="PF01575">
    <property type="entry name" value="MaoC_dehydratas"/>
    <property type="match status" value="1"/>
</dbReference>
<dbReference type="InterPro" id="IPR029069">
    <property type="entry name" value="HotDog_dom_sf"/>
</dbReference>
<evidence type="ECO:0000256" key="1">
    <source>
        <dbReference type="ARBA" id="ARBA00022679"/>
    </source>
</evidence>
<accession>A0A2S6NEM7</accession>
<reference evidence="5 6" key="1">
    <citation type="journal article" date="2018" name="Arch. Microbiol.">
        <title>New insights into the metabolic potential of the phototrophic purple bacterium Rhodopila globiformis DSM 161(T) from its draft genome sequence and evidence for a vanadium-dependent nitrogenase.</title>
        <authorList>
            <person name="Imhoff J.F."/>
            <person name="Rahn T."/>
            <person name="Kunzel S."/>
            <person name="Neulinger S.C."/>
        </authorList>
    </citation>
    <scope>NUCLEOTIDE SEQUENCE [LARGE SCALE GENOMIC DNA]</scope>
    <source>
        <strain evidence="5 6">DSM 16996</strain>
    </source>
</reference>
<evidence type="ECO:0000313" key="6">
    <source>
        <dbReference type="Proteomes" id="UP000239089"/>
    </source>
</evidence>
<name>A0A2S6NEM7_9HYPH</name>
<dbReference type="Gene3D" id="3.10.129.10">
    <property type="entry name" value="Hotdog Thioesterase"/>
    <property type="match status" value="1"/>
</dbReference>
<feature type="domain" description="MaoC-like" evidence="4">
    <location>
        <begin position="28"/>
        <end position="120"/>
    </location>
</feature>
<dbReference type="GO" id="GO:0016746">
    <property type="term" value="F:acyltransferase activity"/>
    <property type="evidence" value="ECO:0007669"/>
    <property type="project" value="UniProtKB-KW"/>
</dbReference>
<dbReference type="PANTHER" id="PTHR43356">
    <property type="entry name" value="PHOSPHATE ACETYLTRANSFERASE"/>
    <property type="match status" value="1"/>
</dbReference>
<dbReference type="Gene3D" id="3.40.718.10">
    <property type="entry name" value="Isopropylmalate Dehydrogenase"/>
    <property type="match status" value="1"/>
</dbReference>
<dbReference type="CDD" id="cd03449">
    <property type="entry name" value="R_hydratase"/>
    <property type="match status" value="1"/>
</dbReference>
<dbReference type="OrthoDB" id="9800237at2"/>
<evidence type="ECO:0000313" key="5">
    <source>
        <dbReference type="EMBL" id="PPQ33105.1"/>
    </source>
</evidence>
<dbReference type="Pfam" id="PF01515">
    <property type="entry name" value="PTA_PTB"/>
    <property type="match status" value="1"/>
</dbReference>
<dbReference type="SUPFAM" id="SSF54637">
    <property type="entry name" value="Thioesterase/thiol ester dehydrase-isomerase"/>
    <property type="match status" value="1"/>
</dbReference>
<dbReference type="RefSeq" id="WP_104506398.1">
    <property type="nucleotide sequence ID" value="NZ_JACIGC010000033.1"/>
</dbReference>
<dbReference type="Proteomes" id="UP000239089">
    <property type="component" value="Unassembled WGS sequence"/>
</dbReference>
<dbReference type="NCBIfam" id="NF006045">
    <property type="entry name" value="PRK08190.1"/>
    <property type="match status" value="1"/>
</dbReference>
<keyword evidence="2" id="KW-0012">Acyltransferase</keyword>
<protein>
    <submittedName>
        <fullName evidence="5">Enoyl-CoA hydratase</fullName>
    </submittedName>
</protein>
<dbReference type="EMBL" id="NHSJ01000029">
    <property type="protein sequence ID" value="PPQ33105.1"/>
    <property type="molecule type" value="Genomic_DNA"/>
</dbReference>
<organism evidence="5 6">
    <name type="scientific">Rhodoblastus sphagnicola</name>
    <dbReference type="NCBI Taxonomy" id="333368"/>
    <lineage>
        <taxon>Bacteria</taxon>
        <taxon>Pseudomonadati</taxon>
        <taxon>Pseudomonadota</taxon>
        <taxon>Alphaproteobacteria</taxon>
        <taxon>Hyphomicrobiales</taxon>
        <taxon>Rhodoblastaceae</taxon>
        <taxon>Rhodoblastus</taxon>
    </lineage>
</organism>
<dbReference type="PANTHER" id="PTHR43356:SF2">
    <property type="entry name" value="PHOSPHATE ACETYLTRANSFERASE"/>
    <property type="match status" value="1"/>
</dbReference>
<gene>
    <name evidence="5" type="ORF">CCR94_02990</name>
</gene>
<sequence length="483" mass="51319">MITQSGKTANTKITNTTWAQLKVGDTASVERACAQRDLLLFAHVSGNLNPLMLPTEEDKARTSNEPIAPSMWIGSLISAVLGNILPGPGTLYRSQSFEFAKRVHVGDRLRVTVTCREKREEPVALFETIVTNATGATVCKGLAVVEAPRLQVEIEARHLPTLILEENEQFPHLVALAAQLPRLKTVVVCPENHASLNGPLLAFEKGLIEPIFIGDPLRIAAAAKELNADLSAFRVVEEKNHRRAADKAVAMVRAGEAGAVMKGDLHSDDLLAAVVKKDGGLRTSRRISHVFVIDTPTLADLLFVSDAAINIAPDLMTKVDIVQNAIDLALACGAAPRVGVLSAVEVINPAIPSTLDAAILSKMAERGQIRGGVVDGPLAMDNAIDIEAARTKGIASLVAGRANVLIAPNLESGNMLAKELTFISHAEAAGLVVGASAPVMLTSRADNDNARLVSCALAQLYKYWQDNGKAFTGADSEDERAAD</sequence>
<evidence type="ECO:0000256" key="2">
    <source>
        <dbReference type="ARBA" id="ARBA00023315"/>
    </source>
</evidence>
<feature type="domain" description="Phosphate acetyl/butaryl transferase" evidence="3">
    <location>
        <begin position="244"/>
        <end position="456"/>
    </location>
</feature>
<proteinExistence type="predicted"/>
<comment type="caution">
    <text evidence="5">The sequence shown here is derived from an EMBL/GenBank/DDBJ whole genome shotgun (WGS) entry which is preliminary data.</text>
</comment>
<dbReference type="AlphaFoldDB" id="A0A2S6NEM7"/>
<keyword evidence="1" id="KW-0808">Transferase</keyword>
<evidence type="ECO:0000259" key="3">
    <source>
        <dbReference type="Pfam" id="PF01515"/>
    </source>
</evidence>
<dbReference type="InterPro" id="IPR002539">
    <property type="entry name" value="MaoC-like_dom"/>
</dbReference>
<keyword evidence="6" id="KW-1185">Reference proteome</keyword>
<dbReference type="InterPro" id="IPR002505">
    <property type="entry name" value="PTA_PTB"/>
</dbReference>
<evidence type="ECO:0000259" key="4">
    <source>
        <dbReference type="Pfam" id="PF01575"/>
    </source>
</evidence>
<dbReference type="SUPFAM" id="SSF53659">
    <property type="entry name" value="Isocitrate/Isopropylmalate dehydrogenase-like"/>
    <property type="match status" value="1"/>
</dbReference>